<protein>
    <submittedName>
        <fullName evidence="1">Uncharacterized protein</fullName>
    </submittedName>
</protein>
<accession>A0A4Q6XR10</accession>
<dbReference type="Proteomes" id="UP000292085">
    <property type="component" value="Unassembled WGS sequence"/>
</dbReference>
<dbReference type="AlphaFoldDB" id="A0A4Q6XR10"/>
<keyword evidence="2" id="KW-1185">Reference proteome</keyword>
<gene>
    <name evidence="1" type="ORF">EWE75_23510</name>
</gene>
<evidence type="ECO:0000313" key="1">
    <source>
        <dbReference type="EMBL" id="RZF59119.1"/>
    </source>
</evidence>
<evidence type="ECO:0000313" key="2">
    <source>
        <dbReference type="Proteomes" id="UP000292085"/>
    </source>
</evidence>
<dbReference type="RefSeq" id="WP_130160480.1">
    <property type="nucleotide sequence ID" value="NZ_SGIS01000087.1"/>
</dbReference>
<proteinExistence type="predicted"/>
<comment type="caution">
    <text evidence="1">The sequence shown here is derived from an EMBL/GenBank/DDBJ whole genome shotgun (WGS) entry which is preliminary data.</text>
</comment>
<sequence length="257" mass="28339">MSKKTGKSKQRDDWVYGIVDARETGEISIRYDSESGKIELVDALPGSTKVERSYKRDGKTDKVVASIPQDVRAPFDPDDALKTFDNVVVMDTNKRTIAGKVCAVCMSYVIPVKLNEHSGDIPYNPLAAYLIIGVKDGVNPERIGWHLTLTHNILPAYDPLRHGKMALVTDSELGLHKDINARNVGYYGDNLLPDGITLVYASDKETDTLGGMILKACHNGAKGMIDEFRKRVKPFEGIARGGDGNFEAFAHINFQRG</sequence>
<dbReference type="EMBL" id="SGIS01000087">
    <property type="protein sequence ID" value="RZF59119.1"/>
    <property type="molecule type" value="Genomic_DNA"/>
</dbReference>
<dbReference type="OrthoDB" id="9553584at2"/>
<name>A0A4Q6XR10_9SPHN</name>
<organism evidence="1 2">
    <name type="scientific">Sphingomonas populi</name>
    <dbReference type="NCBI Taxonomy" id="2484750"/>
    <lineage>
        <taxon>Bacteria</taxon>
        <taxon>Pseudomonadati</taxon>
        <taxon>Pseudomonadota</taxon>
        <taxon>Alphaproteobacteria</taxon>
        <taxon>Sphingomonadales</taxon>
        <taxon>Sphingomonadaceae</taxon>
        <taxon>Sphingomonas</taxon>
    </lineage>
</organism>
<reference evidence="1 2" key="1">
    <citation type="submission" date="2019-02" db="EMBL/GenBank/DDBJ databases">
        <authorList>
            <person name="Li Y."/>
        </authorList>
    </citation>
    <scope>NUCLEOTIDE SEQUENCE [LARGE SCALE GENOMIC DNA]</scope>
    <source>
        <strain evidence="1 2">3-7</strain>
    </source>
</reference>